<dbReference type="GeneID" id="26379849"/>
<dbReference type="GO" id="GO:0008137">
    <property type="term" value="F:NADH dehydrogenase (ubiquinone) activity"/>
    <property type="evidence" value="ECO:0007669"/>
    <property type="project" value="InterPro"/>
</dbReference>
<dbReference type="HAMAP" id="MF_01357">
    <property type="entry name" value="NDH1_NuoC"/>
    <property type="match status" value="1"/>
</dbReference>
<dbReference type="Pfam" id="PF00329">
    <property type="entry name" value="Complex1_30kDa"/>
    <property type="match status" value="1"/>
</dbReference>
<protein>
    <submittedName>
        <fullName evidence="4">NADH dehydrogenase subunit 9</fullName>
    </submittedName>
</protein>
<dbReference type="PANTHER" id="PTHR10884:SF14">
    <property type="entry name" value="NADH DEHYDROGENASE [UBIQUINONE] IRON-SULFUR PROTEIN 3, MITOCHONDRIAL"/>
    <property type="match status" value="1"/>
</dbReference>
<evidence type="ECO:0000313" key="4">
    <source>
        <dbReference type="EMBL" id="ALO71440.1"/>
    </source>
</evidence>
<reference evidence="4" key="1">
    <citation type="submission" date="2015-10" db="EMBL/GenBank/DDBJ databases">
        <title>Complete mitochondrial genome of Skeletonema marinoi (Mediophyceae, Bacillariophyta).</title>
        <authorList>
            <person name="An S.M."/>
            <person name="Yang E.C."/>
        </authorList>
    </citation>
    <scope>NUCLEOTIDE SEQUENCE</scope>
</reference>
<geneLocation type="mitochondrion" evidence="4"/>
<comment type="similarity">
    <text evidence="1">Belongs to the complex I 30 kDa subunit family.</text>
</comment>
<sequence>MNSQLIVKNIKNLVKIMSYRKIQLYDQELVLVVKSQLLYDILLFFKYHVSYQFNILTCITGVDYPNNKYRFKLVYDLLSIRYNIRLRIKTFTHELIGVDSCDQLYFTAGWYECEIWDMYGVFFKNHSNLKRILTDYGFEGHPLRKDFPLSGFVEMKYNETEKRVINESIELCQEYRTFKFLSPW</sequence>
<dbReference type="NCBIfam" id="TIGR01961">
    <property type="entry name" value="NuoC_fam"/>
    <property type="match status" value="1"/>
</dbReference>
<name>A0A0S2M9R7_9STRA</name>
<proteinExistence type="inferred from homology"/>
<dbReference type="InterPro" id="IPR010218">
    <property type="entry name" value="NADH_DH_suC"/>
</dbReference>
<dbReference type="EMBL" id="KT874463">
    <property type="protein sequence ID" value="ALO71440.1"/>
    <property type="molecule type" value="Genomic_DNA"/>
</dbReference>
<dbReference type="PANTHER" id="PTHR10884">
    <property type="entry name" value="NADH DEHYDROGENASE UBIQUINONE IRON-SULFUR PROTEIN 3"/>
    <property type="match status" value="1"/>
</dbReference>
<keyword evidence="2" id="KW-0813">Transport</keyword>
<dbReference type="InterPro" id="IPR001268">
    <property type="entry name" value="NADH_UbQ_OxRdtase_30kDa_su"/>
</dbReference>
<dbReference type="SUPFAM" id="SSF143243">
    <property type="entry name" value="Nqo5-like"/>
    <property type="match status" value="1"/>
</dbReference>
<accession>A0A0S2M9R7</accession>
<gene>
    <name evidence="4" type="primary">nad9</name>
    <name evidence="4" type="ORF">Smar.m54</name>
</gene>
<dbReference type="RefSeq" id="YP_009186127.1">
    <property type="nucleotide sequence ID" value="NC_028615.1"/>
</dbReference>
<dbReference type="GO" id="GO:0016651">
    <property type="term" value="F:oxidoreductase activity, acting on NAD(P)H"/>
    <property type="evidence" value="ECO:0007669"/>
    <property type="project" value="InterPro"/>
</dbReference>
<feature type="domain" description="NADH:ubiquinone oxidoreductase 30kDa subunit" evidence="3">
    <location>
        <begin position="32"/>
        <end position="152"/>
    </location>
</feature>
<dbReference type="Gene3D" id="3.30.460.80">
    <property type="entry name" value="NADH:ubiquinone oxidoreductase, 30kDa subunit"/>
    <property type="match status" value="1"/>
</dbReference>
<evidence type="ECO:0000256" key="2">
    <source>
        <dbReference type="ARBA" id="ARBA00022448"/>
    </source>
</evidence>
<dbReference type="AlphaFoldDB" id="A0A0S2M9R7"/>
<dbReference type="InterPro" id="IPR037232">
    <property type="entry name" value="NADH_quin_OxRdtase_su_C/D-like"/>
</dbReference>
<evidence type="ECO:0000259" key="3">
    <source>
        <dbReference type="Pfam" id="PF00329"/>
    </source>
</evidence>
<evidence type="ECO:0000256" key="1">
    <source>
        <dbReference type="ARBA" id="ARBA00007569"/>
    </source>
</evidence>
<keyword evidence="4" id="KW-0496">Mitochondrion</keyword>
<organism evidence="4">
    <name type="scientific">Skeletonema marinoi</name>
    <dbReference type="NCBI Taxonomy" id="267567"/>
    <lineage>
        <taxon>Eukaryota</taxon>
        <taxon>Sar</taxon>
        <taxon>Stramenopiles</taxon>
        <taxon>Ochrophyta</taxon>
        <taxon>Bacillariophyta</taxon>
        <taxon>Coscinodiscophyceae</taxon>
        <taxon>Thalassiosirophycidae</taxon>
        <taxon>Thalassiosirales</taxon>
        <taxon>Skeletonemataceae</taxon>
        <taxon>Skeletonema</taxon>
        <taxon>Skeletonema marinoi-dohrnii complex</taxon>
    </lineage>
</organism>